<keyword evidence="3" id="KW-1185">Reference proteome</keyword>
<dbReference type="AlphaFoldDB" id="A0A3E2GT64"/>
<evidence type="ECO:0000313" key="2">
    <source>
        <dbReference type="EMBL" id="RFU24361.1"/>
    </source>
</evidence>
<evidence type="ECO:0000256" key="1">
    <source>
        <dbReference type="SAM" id="SignalP"/>
    </source>
</evidence>
<name>A0A3E2GT64_SCYLI</name>
<dbReference type="Gene3D" id="2.60.120.260">
    <property type="entry name" value="Galactose-binding domain-like"/>
    <property type="match status" value="1"/>
</dbReference>
<sequence length="344" mass="36424">MFSSRLLASLLLAGNAIAVPHYFEKRNECDHDNLLRCFIVSSSAAEGFCGALTPLTTTVETVTATVSTTTTTTVVTTGTDTITETILTTYVIPATTTTVTVNAEGSIVQKRQDVPTPDCLGTTYPASRITSACSCIGVPALTVSATYTASTETDTVVATESSTATVDVTTTVTAGPTTYPTVTATVTCGVPSPTDVIVNGGFECDTLTPWTVKDKCGGTTVEVIAPGDNSKYLLHTKSDWLAGNNGLTSGATFSQKLKTTPHVLYSVSFDLKYTGSGINYWSVDVNGKTLIPNSLLPVKNFKTFETFFIASTNSDVLNVSFNSALLSKADFYWDNFVVKPVINH</sequence>
<dbReference type="OrthoDB" id="3562088at2759"/>
<feature type="non-terminal residue" evidence="2">
    <location>
        <position position="1"/>
    </location>
</feature>
<accession>A0A3E2GT64</accession>
<feature type="signal peptide" evidence="1">
    <location>
        <begin position="1"/>
        <end position="18"/>
    </location>
</feature>
<dbReference type="Proteomes" id="UP000258309">
    <property type="component" value="Unassembled WGS sequence"/>
</dbReference>
<evidence type="ECO:0008006" key="4">
    <source>
        <dbReference type="Google" id="ProtNLM"/>
    </source>
</evidence>
<reference evidence="2 3" key="1">
    <citation type="submission" date="2018-05" db="EMBL/GenBank/DDBJ databases">
        <title>Draft genome sequence of Scytalidium lignicola DSM 105466, a ubiquitous saprotrophic fungus.</title>
        <authorList>
            <person name="Buettner E."/>
            <person name="Gebauer A.M."/>
            <person name="Hofrichter M."/>
            <person name="Liers C."/>
            <person name="Kellner H."/>
        </authorList>
    </citation>
    <scope>NUCLEOTIDE SEQUENCE [LARGE SCALE GENOMIC DNA]</scope>
    <source>
        <strain evidence="2 3">DSM 105466</strain>
    </source>
</reference>
<gene>
    <name evidence="2" type="ORF">B7463_g11982</name>
</gene>
<evidence type="ECO:0000313" key="3">
    <source>
        <dbReference type="Proteomes" id="UP000258309"/>
    </source>
</evidence>
<comment type="caution">
    <text evidence="2">The sequence shown here is derived from an EMBL/GenBank/DDBJ whole genome shotgun (WGS) entry which is preliminary data.</text>
</comment>
<proteinExistence type="predicted"/>
<organism evidence="2 3">
    <name type="scientific">Scytalidium lignicola</name>
    <name type="common">Hyphomycete</name>
    <dbReference type="NCBI Taxonomy" id="5539"/>
    <lineage>
        <taxon>Eukaryota</taxon>
        <taxon>Fungi</taxon>
        <taxon>Dikarya</taxon>
        <taxon>Ascomycota</taxon>
        <taxon>Pezizomycotina</taxon>
        <taxon>Leotiomycetes</taxon>
        <taxon>Leotiomycetes incertae sedis</taxon>
        <taxon>Scytalidium</taxon>
    </lineage>
</organism>
<keyword evidence="1" id="KW-0732">Signal</keyword>
<feature type="non-terminal residue" evidence="2">
    <location>
        <position position="344"/>
    </location>
</feature>
<protein>
    <recommendedName>
        <fullName evidence="4">CBM-cenC domain-containing protein</fullName>
    </recommendedName>
</protein>
<feature type="chain" id="PRO_5017647501" description="CBM-cenC domain-containing protein" evidence="1">
    <location>
        <begin position="19"/>
        <end position="344"/>
    </location>
</feature>
<dbReference type="EMBL" id="NCSJ02000460">
    <property type="protein sequence ID" value="RFU24361.1"/>
    <property type="molecule type" value="Genomic_DNA"/>
</dbReference>